<dbReference type="EC" id="3.4.-.-" evidence="3"/>
<organism evidence="3 4">
    <name type="scientific">Aquimarina celericrescens</name>
    <dbReference type="NCBI Taxonomy" id="1964542"/>
    <lineage>
        <taxon>Bacteria</taxon>
        <taxon>Pseudomonadati</taxon>
        <taxon>Bacteroidota</taxon>
        <taxon>Flavobacteriia</taxon>
        <taxon>Flavobacteriales</taxon>
        <taxon>Flavobacteriaceae</taxon>
        <taxon>Aquimarina</taxon>
    </lineage>
</organism>
<sequence length="348" mass="39661">MKRITVITMVVLIVTNLKAQSNRQILDFEFEGVVLNGVLNLPKDQKPKGIVLIVHGSGKTNAVAQEWYSDIRETIVKTGYATYMWDKMGCGKSAGTFNYHQSVQNSASEAIAAINTLKEKQITESNTIGLYGVSRAGWINPIVINQYKDIAFWISVSGVDDKENFGYLLKENLRIDRLPKDSINLIVDQWLKGIKIAHSGGSFETYMSVTKDLQNNAFWLRFVRENMGEMNEEAYSGFQVPLMKKTLDEETSLPVYIENLDEILSNLKSPVLALFGETDMNVDWKKTRLLYEKTLGQNTDLTIKSFPNCNHNIFECKTGGFYEFQDNKLPYKRCDGFLNTIEDWLIKR</sequence>
<evidence type="ECO:0000313" key="3">
    <source>
        <dbReference type="EMBL" id="MFD2185809.1"/>
    </source>
</evidence>
<proteinExistence type="predicted"/>
<dbReference type="SUPFAM" id="SSF53474">
    <property type="entry name" value="alpha/beta-Hydrolases"/>
    <property type="match status" value="1"/>
</dbReference>
<dbReference type="InterPro" id="IPR029058">
    <property type="entry name" value="AB_hydrolase_fold"/>
</dbReference>
<dbReference type="Proteomes" id="UP001597344">
    <property type="component" value="Unassembled WGS sequence"/>
</dbReference>
<protein>
    <submittedName>
        <fullName evidence="3">Alpha/beta hydrolase family protein</fullName>
        <ecNumber evidence="3">3.4.-.-</ecNumber>
    </submittedName>
</protein>
<dbReference type="Pfam" id="PF01738">
    <property type="entry name" value="DLH"/>
    <property type="match status" value="1"/>
</dbReference>
<name>A0ABW5AVD1_9FLAO</name>
<dbReference type="RefSeq" id="WP_378318778.1">
    <property type="nucleotide sequence ID" value="NZ_JBHUHY010000002.1"/>
</dbReference>
<evidence type="ECO:0000313" key="4">
    <source>
        <dbReference type="Proteomes" id="UP001597344"/>
    </source>
</evidence>
<gene>
    <name evidence="3" type="ORF">ACFSJT_03330</name>
</gene>
<comment type="caution">
    <text evidence="3">The sequence shown here is derived from an EMBL/GenBank/DDBJ whole genome shotgun (WGS) entry which is preliminary data.</text>
</comment>
<dbReference type="EMBL" id="JBHUHY010000002">
    <property type="protein sequence ID" value="MFD2185809.1"/>
    <property type="molecule type" value="Genomic_DNA"/>
</dbReference>
<keyword evidence="3" id="KW-0378">Hydrolase</keyword>
<dbReference type="Pfam" id="PF12146">
    <property type="entry name" value="Hydrolase_4"/>
    <property type="match status" value="1"/>
</dbReference>
<dbReference type="InterPro" id="IPR022742">
    <property type="entry name" value="Hydrolase_4"/>
</dbReference>
<keyword evidence="4" id="KW-1185">Reference proteome</keyword>
<feature type="domain" description="Serine aminopeptidase S33" evidence="2">
    <location>
        <begin position="45"/>
        <end position="149"/>
    </location>
</feature>
<feature type="domain" description="Dienelactone hydrolase" evidence="1">
    <location>
        <begin position="265"/>
        <end position="318"/>
    </location>
</feature>
<evidence type="ECO:0000259" key="2">
    <source>
        <dbReference type="Pfam" id="PF12146"/>
    </source>
</evidence>
<dbReference type="InterPro" id="IPR002925">
    <property type="entry name" value="Dienelactn_hydro"/>
</dbReference>
<dbReference type="InterPro" id="IPR053145">
    <property type="entry name" value="AB_hydrolase_Est10"/>
</dbReference>
<dbReference type="PANTHER" id="PTHR43265">
    <property type="entry name" value="ESTERASE ESTD"/>
    <property type="match status" value="1"/>
</dbReference>
<dbReference type="PANTHER" id="PTHR43265:SF1">
    <property type="entry name" value="ESTERASE ESTD"/>
    <property type="match status" value="1"/>
</dbReference>
<evidence type="ECO:0000259" key="1">
    <source>
        <dbReference type="Pfam" id="PF01738"/>
    </source>
</evidence>
<reference evidence="4" key="1">
    <citation type="journal article" date="2019" name="Int. J. Syst. Evol. Microbiol.">
        <title>The Global Catalogue of Microorganisms (GCM) 10K type strain sequencing project: providing services to taxonomists for standard genome sequencing and annotation.</title>
        <authorList>
            <consortium name="The Broad Institute Genomics Platform"/>
            <consortium name="The Broad Institute Genome Sequencing Center for Infectious Disease"/>
            <person name="Wu L."/>
            <person name="Ma J."/>
        </authorList>
    </citation>
    <scope>NUCLEOTIDE SEQUENCE [LARGE SCALE GENOMIC DNA]</scope>
    <source>
        <strain evidence="4">DT92</strain>
    </source>
</reference>
<dbReference type="GO" id="GO:0016787">
    <property type="term" value="F:hydrolase activity"/>
    <property type="evidence" value="ECO:0007669"/>
    <property type="project" value="UniProtKB-KW"/>
</dbReference>
<dbReference type="Gene3D" id="3.40.50.1820">
    <property type="entry name" value="alpha/beta hydrolase"/>
    <property type="match status" value="1"/>
</dbReference>
<accession>A0ABW5AVD1</accession>